<reference evidence="1 2" key="1">
    <citation type="submission" date="2022-11" db="EMBL/GenBank/DDBJ databases">
        <title>Minimal conservation of predation-associated metabolite biosynthetic gene clusters underscores biosynthetic potential of Myxococcota including descriptions for ten novel species: Archangium lansinium sp. nov., Myxococcus landrumus sp. nov., Nannocystis bai.</title>
        <authorList>
            <person name="Ahearne A."/>
            <person name="Stevens C."/>
            <person name="Dowd S."/>
        </authorList>
    </citation>
    <scope>NUCLEOTIDE SEQUENCE [LARGE SCALE GENOMIC DNA]</scope>
    <source>
        <strain evidence="1 2">NCELM</strain>
    </source>
</reference>
<dbReference type="Proteomes" id="UP001217838">
    <property type="component" value="Unassembled WGS sequence"/>
</dbReference>
<accession>A0ABT5BFW9</accession>
<keyword evidence="2" id="KW-1185">Reference proteome</keyword>
<dbReference type="RefSeq" id="WP_272002661.1">
    <property type="nucleotide sequence ID" value="NZ_JAQNDN010000018.1"/>
</dbReference>
<evidence type="ECO:0000313" key="2">
    <source>
        <dbReference type="Proteomes" id="UP001217838"/>
    </source>
</evidence>
<protein>
    <submittedName>
        <fullName evidence="1">Uncharacterized protein</fullName>
    </submittedName>
</protein>
<gene>
    <name evidence="1" type="ORF">POL58_29190</name>
</gene>
<proteinExistence type="predicted"/>
<dbReference type="EMBL" id="JAQNDN010000018">
    <property type="protein sequence ID" value="MDC0671856.1"/>
    <property type="molecule type" value="Genomic_DNA"/>
</dbReference>
<comment type="caution">
    <text evidence="1">The sequence shown here is derived from an EMBL/GenBank/DDBJ whole genome shotgun (WGS) entry which is preliminary data.</text>
</comment>
<name>A0ABT5BFW9_9BACT</name>
<organism evidence="1 2">
    <name type="scientific">Nannocystis radixulma</name>
    <dbReference type="NCBI Taxonomy" id="2995305"/>
    <lineage>
        <taxon>Bacteria</taxon>
        <taxon>Pseudomonadati</taxon>
        <taxon>Myxococcota</taxon>
        <taxon>Polyangia</taxon>
        <taxon>Nannocystales</taxon>
        <taxon>Nannocystaceae</taxon>
        <taxon>Nannocystis</taxon>
    </lineage>
</organism>
<evidence type="ECO:0000313" key="1">
    <source>
        <dbReference type="EMBL" id="MDC0671856.1"/>
    </source>
</evidence>
<sequence length="293" mass="30985">MEATFEALEWKDIVTGVSASGDVFADARGVWRCEDGACEHRPWRGGDVGRQALPCAASNDDNSAISPAGTRVVQVCEGKLVITTLATGEVVRRKLPFSELDDLEVDESGVVTVVHEHSVARVTAKGLQGPFALEVPKDAITPADFASLYAASGPWLAYTHGAYEKEVAWRASTSAPTEVALGGGALFNGEHMWVSLMTSGYVRMTESGPVAVAGRIGAGLPGHGLLLSVLPWGADGLIAQYEEAALLVDRELNTRRQLHTPNAKDDYGTIGSDPSGAWLFFVHSDGKIAVAAL</sequence>